<evidence type="ECO:0000313" key="8">
    <source>
        <dbReference type="Proteomes" id="UP000542674"/>
    </source>
</evidence>
<dbReference type="SUPFAM" id="SSF46785">
    <property type="entry name" value="Winged helix' DNA-binding domain"/>
    <property type="match status" value="1"/>
</dbReference>
<keyword evidence="3" id="KW-0949">S-adenosyl-L-methionine</keyword>
<dbReference type="PANTHER" id="PTHR43712:SF2">
    <property type="entry name" value="O-METHYLTRANSFERASE CICE"/>
    <property type="match status" value="1"/>
</dbReference>
<name>A0A7W7SYQ3_9PSEU</name>
<comment type="caution">
    <text evidence="7">The sequence shown here is derived from an EMBL/GenBank/DDBJ whole genome shotgun (WGS) entry which is preliminary data.</text>
</comment>
<dbReference type="AlphaFoldDB" id="A0A7W7SYQ3"/>
<dbReference type="RefSeq" id="WP_184666183.1">
    <property type="nucleotide sequence ID" value="NZ_BAABAI010000036.1"/>
</dbReference>
<dbReference type="Pfam" id="PF00891">
    <property type="entry name" value="Methyltransf_2"/>
    <property type="match status" value="1"/>
</dbReference>
<evidence type="ECO:0000256" key="2">
    <source>
        <dbReference type="ARBA" id="ARBA00022679"/>
    </source>
</evidence>
<gene>
    <name evidence="7" type="ORF">F4559_000762</name>
</gene>
<dbReference type="GO" id="GO:0008171">
    <property type="term" value="F:O-methyltransferase activity"/>
    <property type="evidence" value="ECO:0007669"/>
    <property type="project" value="InterPro"/>
</dbReference>
<feature type="domain" description="O-methyltransferase dimerisation" evidence="6">
    <location>
        <begin position="13"/>
        <end position="87"/>
    </location>
</feature>
<dbReference type="EMBL" id="JACHJS010000001">
    <property type="protein sequence ID" value="MBB4963403.1"/>
    <property type="molecule type" value="Genomic_DNA"/>
</dbReference>
<dbReference type="SUPFAM" id="SSF53335">
    <property type="entry name" value="S-adenosyl-L-methionine-dependent methyltransferases"/>
    <property type="match status" value="1"/>
</dbReference>
<evidence type="ECO:0000256" key="3">
    <source>
        <dbReference type="ARBA" id="ARBA00022691"/>
    </source>
</evidence>
<dbReference type="PROSITE" id="PS51683">
    <property type="entry name" value="SAM_OMT_II"/>
    <property type="match status" value="1"/>
</dbReference>
<feature type="domain" description="O-methyltransferase C-terminal" evidence="5">
    <location>
        <begin position="112"/>
        <end position="317"/>
    </location>
</feature>
<evidence type="ECO:0000313" key="7">
    <source>
        <dbReference type="EMBL" id="MBB4963403.1"/>
    </source>
</evidence>
<feature type="active site" description="Proton acceptor" evidence="4">
    <location>
        <position position="245"/>
    </location>
</feature>
<dbReference type="Proteomes" id="UP000542674">
    <property type="component" value="Unassembled WGS sequence"/>
</dbReference>
<dbReference type="CDD" id="cd02440">
    <property type="entry name" value="AdoMet_MTases"/>
    <property type="match status" value="1"/>
</dbReference>
<dbReference type="InterPro" id="IPR036390">
    <property type="entry name" value="WH_DNA-bd_sf"/>
</dbReference>
<dbReference type="Gene3D" id="3.40.50.150">
    <property type="entry name" value="Vaccinia Virus protein VP39"/>
    <property type="match status" value="1"/>
</dbReference>
<sequence>MTTQTTSPRPLLELGTGFWASKTLLSAVELGLFTVLGTGPATEEQVREKLGLHPRSTRDFLDALVALGVLEREGDLYANTPATALYLDENQDGYLGGWMRQASSRLFLAWSGLTESLRTGRPTIGSDSQDYFRRLYENLDHRRAFISAMDAITNHIGPELAGKLDWSRHRDILDVGGARGNLSAYLLREHANLRCTVFDMPELRPLFDEHMAARDLTDRTDFVTGDFFAEPLPKADVLVFGHILHDWDVEQRRALLAKAFDAVRPGGMVVVYDRMIDDERRSNAVGLLGCLNLLLVTPGGSEYAVADCRRWVESAGFARTEAYPLVDGLETAVVGYRAH</sequence>
<evidence type="ECO:0000259" key="5">
    <source>
        <dbReference type="Pfam" id="PF00891"/>
    </source>
</evidence>
<accession>A0A7W7SYQ3</accession>
<dbReference type="GO" id="GO:0032259">
    <property type="term" value="P:methylation"/>
    <property type="evidence" value="ECO:0007669"/>
    <property type="project" value="UniProtKB-KW"/>
</dbReference>
<dbReference type="PANTHER" id="PTHR43712">
    <property type="entry name" value="PUTATIVE (AFU_ORTHOLOGUE AFUA_4G14580)-RELATED"/>
    <property type="match status" value="1"/>
</dbReference>
<protein>
    <submittedName>
        <fullName evidence="7">8-O-methyltransferase</fullName>
    </submittedName>
</protein>
<dbReference type="PIRSF" id="PIRSF005739">
    <property type="entry name" value="O-mtase"/>
    <property type="match status" value="1"/>
</dbReference>
<reference evidence="7 8" key="1">
    <citation type="submission" date="2020-08" db="EMBL/GenBank/DDBJ databases">
        <title>Sequencing the genomes of 1000 actinobacteria strains.</title>
        <authorList>
            <person name="Klenk H.-P."/>
        </authorList>
    </citation>
    <scope>NUCLEOTIDE SEQUENCE [LARGE SCALE GENOMIC DNA]</scope>
    <source>
        <strain evidence="7 8">DSM 45084</strain>
    </source>
</reference>
<dbReference type="InterPro" id="IPR016461">
    <property type="entry name" value="COMT-like"/>
</dbReference>
<evidence type="ECO:0000256" key="4">
    <source>
        <dbReference type="PIRSR" id="PIRSR005739-1"/>
    </source>
</evidence>
<keyword evidence="8" id="KW-1185">Reference proteome</keyword>
<keyword evidence="2 7" id="KW-0808">Transferase</keyword>
<dbReference type="InterPro" id="IPR029063">
    <property type="entry name" value="SAM-dependent_MTases_sf"/>
</dbReference>
<dbReference type="InterPro" id="IPR001077">
    <property type="entry name" value="COMT_C"/>
</dbReference>
<dbReference type="Gene3D" id="1.10.10.10">
    <property type="entry name" value="Winged helix-like DNA-binding domain superfamily/Winged helix DNA-binding domain"/>
    <property type="match status" value="1"/>
</dbReference>
<dbReference type="InterPro" id="IPR036388">
    <property type="entry name" value="WH-like_DNA-bd_sf"/>
</dbReference>
<dbReference type="InterPro" id="IPR012967">
    <property type="entry name" value="COMT_dimerisation"/>
</dbReference>
<organism evidence="7 8">
    <name type="scientific">Saccharothrix violaceirubra</name>
    <dbReference type="NCBI Taxonomy" id="413306"/>
    <lineage>
        <taxon>Bacteria</taxon>
        <taxon>Bacillati</taxon>
        <taxon>Actinomycetota</taxon>
        <taxon>Actinomycetes</taxon>
        <taxon>Pseudonocardiales</taxon>
        <taxon>Pseudonocardiaceae</taxon>
        <taxon>Saccharothrix</taxon>
    </lineage>
</organism>
<proteinExistence type="predicted"/>
<evidence type="ECO:0000259" key="6">
    <source>
        <dbReference type="Pfam" id="PF08100"/>
    </source>
</evidence>
<keyword evidence="1 7" id="KW-0489">Methyltransferase</keyword>
<evidence type="ECO:0000256" key="1">
    <source>
        <dbReference type="ARBA" id="ARBA00022603"/>
    </source>
</evidence>
<dbReference type="GO" id="GO:0046983">
    <property type="term" value="F:protein dimerization activity"/>
    <property type="evidence" value="ECO:0007669"/>
    <property type="project" value="InterPro"/>
</dbReference>
<dbReference type="Pfam" id="PF08100">
    <property type="entry name" value="Dimerisation"/>
    <property type="match status" value="1"/>
</dbReference>